<comment type="caution">
    <text evidence="2">The sequence shown here is derived from an EMBL/GenBank/DDBJ whole genome shotgun (WGS) entry which is preliminary data.</text>
</comment>
<keyword evidence="3" id="KW-1185">Reference proteome</keyword>
<protein>
    <submittedName>
        <fullName evidence="2">Retrotransposon protein, putative, ty1-copia subclass</fullName>
    </submittedName>
</protein>
<dbReference type="EMBL" id="BQNB010018085">
    <property type="protein sequence ID" value="GJT70520.1"/>
    <property type="molecule type" value="Genomic_DNA"/>
</dbReference>
<dbReference type="InterPro" id="IPR013103">
    <property type="entry name" value="RVT_2"/>
</dbReference>
<accession>A0ABQ5G4F3</accession>
<reference evidence="2" key="1">
    <citation type="journal article" date="2022" name="Int. J. Mol. Sci.">
        <title>Draft Genome of Tanacetum Coccineum: Genomic Comparison of Closely Related Tanacetum-Family Plants.</title>
        <authorList>
            <person name="Yamashiro T."/>
            <person name="Shiraishi A."/>
            <person name="Nakayama K."/>
            <person name="Satake H."/>
        </authorList>
    </citation>
    <scope>NUCLEOTIDE SEQUENCE</scope>
</reference>
<dbReference type="Pfam" id="PF07727">
    <property type="entry name" value="RVT_2"/>
    <property type="match status" value="1"/>
</dbReference>
<reference evidence="2" key="2">
    <citation type="submission" date="2022-01" db="EMBL/GenBank/DDBJ databases">
        <authorList>
            <person name="Yamashiro T."/>
            <person name="Shiraishi A."/>
            <person name="Satake H."/>
            <person name="Nakayama K."/>
        </authorList>
    </citation>
    <scope>NUCLEOTIDE SEQUENCE</scope>
</reference>
<sequence length="146" mass="16670">MKADGTIDKYKSRLVIKGFRQREGLDYSDTYSPVTRITSIRMVLAIAALRNLEVHQMDVKPTFLNGELEEEIHMNHPEGFIAPELESKVCRLVNHTHTDVLFAPRLRCAIYGCVSMVMRCVTDGKAKVVCRSCGGVDEIWWCFEYV</sequence>
<feature type="domain" description="Reverse transcriptase Ty1/copia-type" evidence="1">
    <location>
        <begin position="8"/>
        <end position="93"/>
    </location>
</feature>
<name>A0ABQ5G4F3_9ASTR</name>
<proteinExistence type="predicted"/>
<evidence type="ECO:0000313" key="2">
    <source>
        <dbReference type="EMBL" id="GJT70520.1"/>
    </source>
</evidence>
<dbReference type="Proteomes" id="UP001151760">
    <property type="component" value="Unassembled WGS sequence"/>
</dbReference>
<gene>
    <name evidence="2" type="ORF">Tco_1029806</name>
</gene>
<evidence type="ECO:0000313" key="3">
    <source>
        <dbReference type="Proteomes" id="UP001151760"/>
    </source>
</evidence>
<organism evidence="2 3">
    <name type="scientific">Tanacetum coccineum</name>
    <dbReference type="NCBI Taxonomy" id="301880"/>
    <lineage>
        <taxon>Eukaryota</taxon>
        <taxon>Viridiplantae</taxon>
        <taxon>Streptophyta</taxon>
        <taxon>Embryophyta</taxon>
        <taxon>Tracheophyta</taxon>
        <taxon>Spermatophyta</taxon>
        <taxon>Magnoliopsida</taxon>
        <taxon>eudicotyledons</taxon>
        <taxon>Gunneridae</taxon>
        <taxon>Pentapetalae</taxon>
        <taxon>asterids</taxon>
        <taxon>campanulids</taxon>
        <taxon>Asterales</taxon>
        <taxon>Asteraceae</taxon>
        <taxon>Asteroideae</taxon>
        <taxon>Anthemideae</taxon>
        <taxon>Anthemidinae</taxon>
        <taxon>Tanacetum</taxon>
    </lineage>
</organism>
<evidence type="ECO:0000259" key="1">
    <source>
        <dbReference type="Pfam" id="PF07727"/>
    </source>
</evidence>